<evidence type="ECO:0000256" key="2">
    <source>
        <dbReference type="SAM" id="Phobius"/>
    </source>
</evidence>
<feature type="region of interest" description="Disordered" evidence="1">
    <location>
        <begin position="50"/>
        <end position="76"/>
    </location>
</feature>
<organism evidence="3 4">
    <name type="scientific">Streptosporangium subroseum</name>
    <dbReference type="NCBI Taxonomy" id="106412"/>
    <lineage>
        <taxon>Bacteria</taxon>
        <taxon>Bacillati</taxon>
        <taxon>Actinomycetota</taxon>
        <taxon>Actinomycetes</taxon>
        <taxon>Streptosporangiales</taxon>
        <taxon>Streptosporangiaceae</taxon>
        <taxon>Streptosporangium</taxon>
    </lineage>
</organism>
<reference evidence="3 4" key="1">
    <citation type="submission" date="2017-06" db="EMBL/GenBank/DDBJ databases">
        <authorList>
            <person name="Kim H.J."/>
            <person name="Triplett B.A."/>
        </authorList>
    </citation>
    <scope>NUCLEOTIDE SEQUENCE [LARGE SCALE GENOMIC DNA]</scope>
    <source>
        <strain evidence="3 4">CGMCC 4.2132</strain>
    </source>
</reference>
<keyword evidence="2" id="KW-0812">Transmembrane</keyword>
<sequence length="76" mass="8306">MWPYRYSTETTRPGAAVGRGALIGVAVGVLEGVSWLLVSRTASFNSVALSRTQGPNGRRRSGRYHFPPFRRGIGRS</sequence>
<accession>A0A239H1X5</accession>
<proteinExistence type="predicted"/>
<keyword evidence="2" id="KW-0472">Membrane</keyword>
<dbReference type="Proteomes" id="UP000198282">
    <property type="component" value="Unassembled WGS sequence"/>
</dbReference>
<feature type="transmembrane region" description="Helical" evidence="2">
    <location>
        <begin position="20"/>
        <end position="38"/>
    </location>
</feature>
<name>A0A239H1X5_9ACTN</name>
<evidence type="ECO:0000256" key="1">
    <source>
        <dbReference type="SAM" id="MobiDB-lite"/>
    </source>
</evidence>
<keyword evidence="4" id="KW-1185">Reference proteome</keyword>
<dbReference type="EMBL" id="FZOD01000015">
    <property type="protein sequence ID" value="SNS75181.1"/>
    <property type="molecule type" value="Genomic_DNA"/>
</dbReference>
<keyword evidence="2" id="KW-1133">Transmembrane helix</keyword>
<evidence type="ECO:0000313" key="3">
    <source>
        <dbReference type="EMBL" id="SNS75181.1"/>
    </source>
</evidence>
<dbReference type="AlphaFoldDB" id="A0A239H1X5"/>
<protein>
    <submittedName>
        <fullName evidence="3">Uncharacterized protein</fullName>
    </submittedName>
</protein>
<evidence type="ECO:0000313" key="4">
    <source>
        <dbReference type="Proteomes" id="UP000198282"/>
    </source>
</evidence>
<gene>
    <name evidence="3" type="ORF">SAMN05216276_101550</name>
</gene>